<dbReference type="GO" id="GO:0005615">
    <property type="term" value="C:extracellular space"/>
    <property type="evidence" value="ECO:0007669"/>
    <property type="project" value="TreeGrafter"/>
</dbReference>
<dbReference type="Pfam" id="PF02469">
    <property type="entry name" value="Fasciclin"/>
    <property type="match status" value="2"/>
</dbReference>
<dbReference type="GO" id="GO:0031012">
    <property type="term" value="C:extracellular matrix"/>
    <property type="evidence" value="ECO:0007669"/>
    <property type="project" value="TreeGrafter"/>
</dbReference>
<name>A0A226DHJ7_FOLCA</name>
<feature type="compositionally biased region" description="Polar residues" evidence="1">
    <location>
        <begin position="43"/>
        <end position="53"/>
    </location>
</feature>
<comment type="caution">
    <text evidence="4">The sequence shown here is derived from an EMBL/GenBank/DDBJ whole genome shotgun (WGS) entry which is preliminary data.</text>
</comment>
<organism evidence="4 5">
    <name type="scientific">Folsomia candida</name>
    <name type="common">Springtail</name>
    <dbReference type="NCBI Taxonomy" id="158441"/>
    <lineage>
        <taxon>Eukaryota</taxon>
        <taxon>Metazoa</taxon>
        <taxon>Ecdysozoa</taxon>
        <taxon>Arthropoda</taxon>
        <taxon>Hexapoda</taxon>
        <taxon>Collembola</taxon>
        <taxon>Entomobryomorpha</taxon>
        <taxon>Isotomoidea</taxon>
        <taxon>Isotomidae</taxon>
        <taxon>Proisotominae</taxon>
        <taxon>Folsomia</taxon>
    </lineage>
</organism>
<evidence type="ECO:0000256" key="2">
    <source>
        <dbReference type="SAM" id="SignalP"/>
    </source>
</evidence>
<dbReference type="PANTHER" id="PTHR10900:SF77">
    <property type="entry name" value="FI19380P1"/>
    <property type="match status" value="1"/>
</dbReference>
<keyword evidence="5" id="KW-1185">Reference proteome</keyword>
<dbReference type="GO" id="GO:0050839">
    <property type="term" value="F:cell adhesion molecule binding"/>
    <property type="evidence" value="ECO:0007669"/>
    <property type="project" value="TreeGrafter"/>
</dbReference>
<feature type="region of interest" description="Disordered" evidence="1">
    <location>
        <begin position="126"/>
        <end position="186"/>
    </location>
</feature>
<feature type="region of interest" description="Disordered" evidence="1">
    <location>
        <begin position="27"/>
        <end position="54"/>
    </location>
</feature>
<protein>
    <recommendedName>
        <fullName evidence="3">FAS1 domain-containing protein</fullName>
    </recommendedName>
</protein>
<accession>A0A226DHJ7</accession>
<evidence type="ECO:0000313" key="5">
    <source>
        <dbReference type="Proteomes" id="UP000198287"/>
    </source>
</evidence>
<dbReference type="GO" id="GO:0030198">
    <property type="term" value="P:extracellular matrix organization"/>
    <property type="evidence" value="ECO:0007669"/>
    <property type="project" value="TreeGrafter"/>
</dbReference>
<evidence type="ECO:0000256" key="1">
    <source>
        <dbReference type="SAM" id="MobiDB-lite"/>
    </source>
</evidence>
<sequence>MASLRLCVALLGLLVAPLSAEFNPNRHPQFKSNEISQFPPPNSQSSIYQQQPKQPVPATGFKTMLFRVLGIGGKESPKQFPNIPNGQTGFQIMTPNFGQGGPCGIPFSTTTTTTTQSPFGPCPFPNPYIPPGPTPTTPRYPDVTHPVPTKRPGDNSAQVTADPFDRFSSSSMRPPPPFPVDPFPEPSRVPPVGPYPIPEPSRVPPVPLYPVPEPSQVPPVGPYPIPEPSRVPPVPLYPVPEPSRVPPVGPYPIPEPSRVPPVGPSIPDRIKPVDPYPVNPYPIPNPTRFPPPQPTRPPLPTTTSPPRRPPPGPVQPNFNDVYARRLPCSALRPFVPHGFQYASIGNYAAHQCDMIHPNAVNPMLRNEPACSVLESLRLLGANKMRDLILISGMEPVFQRLSNYTLFVPLDVSFHRLPAWLLSSLDTDEKLRQAFILNHFVKKDVPLSSMGNEFLILNDRPGRHRIRTNIYFENTESPIYTADGARIVRGDILVENGRIHLTDKVIMPNPSRNAAEYLSEKQDFEAFWNIVKNTNLEIFQSDRPITVFIPLNAAIDTLDLKEIMAEPEKMSRFVNHHVVNGTYYSAGLINSKYLMTNYEREIKVGIASDSFSKYMTTINGHIRVIKSDIPFTNGVAHVIEEAFSHKKEFFLYDEGDEFEYEYGVISRRSMKVTGEEKFLDF</sequence>
<dbReference type="SUPFAM" id="SSF82153">
    <property type="entry name" value="FAS1 domain"/>
    <property type="match status" value="2"/>
</dbReference>
<dbReference type="SMART" id="SM00554">
    <property type="entry name" value="FAS1"/>
    <property type="match status" value="2"/>
</dbReference>
<dbReference type="AlphaFoldDB" id="A0A226DHJ7"/>
<feature type="domain" description="FAS1" evidence="3">
    <location>
        <begin position="510"/>
        <end position="642"/>
    </location>
</feature>
<feature type="chain" id="PRO_5012217687" description="FAS1 domain-containing protein" evidence="2">
    <location>
        <begin position="21"/>
        <end position="680"/>
    </location>
</feature>
<dbReference type="Gene3D" id="2.30.180.10">
    <property type="entry name" value="FAS1 domain"/>
    <property type="match status" value="2"/>
</dbReference>
<dbReference type="PRINTS" id="PR01217">
    <property type="entry name" value="PRICHEXTENSN"/>
</dbReference>
<dbReference type="STRING" id="158441.A0A226DHJ7"/>
<dbReference type="PANTHER" id="PTHR10900">
    <property type="entry name" value="PERIOSTIN-RELATED"/>
    <property type="match status" value="1"/>
</dbReference>
<dbReference type="GO" id="GO:0007155">
    <property type="term" value="P:cell adhesion"/>
    <property type="evidence" value="ECO:0007669"/>
    <property type="project" value="TreeGrafter"/>
</dbReference>
<reference evidence="4 5" key="1">
    <citation type="submission" date="2015-12" db="EMBL/GenBank/DDBJ databases">
        <title>The genome of Folsomia candida.</title>
        <authorList>
            <person name="Faddeeva A."/>
            <person name="Derks M.F."/>
            <person name="Anvar Y."/>
            <person name="Smit S."/>
            <person name="Van Straalen N."/>
            <person name="Roelofs D."/>
        </authorList>
    </citation>
    <scope>NUCLEOTIDE SEQUENCE [LARGE SCALE GENOMIC DNA]</scope>
    <source>
        <strain evidence="4 5">VU population</strain>
        <tissue evidence="4">Whole body</tissue>
    </source>
</reference>
<proteinExistence type="predicted"/>
<dbReference type="PROSITE" id="PS50213">
    <property type="entry name" value="FAS1"/>
    <property type="match status" value="2"/>
</dbReference>
<dbReference type="InterPro" id="IPR000782">
    <property type="entry name" value="FAS1_domain"/>
</dbReference>
<dbReference type="Proteomes" id="UP000198287">
    <property type="component" value="Unassembled WGS sequence"/>
</dbReference>
<dbReference type="OMA" id="PVGPYPI"/>
<feature type="compositionally biased region" description="Pro residues" evidence="1">
    <location>
        <begin position="173"/>
        <end position="186"/>
    </location>
</feature>
<feature type="compositionally biased region" description="Pro residues" evidence="1">
    <location>
        <begin position="126"/>
        <end position="138"/>
    </location>
</feature>
<feature type="domain" description="FAS1" evidence="3">
    <location>
        <begin position="357"/>
        <end position="505"/>
    </location>
</feature>
<gene>
    <name evidence="4" type="ORF">Fcan01_21265</name>
</gene>
<dbReference type="EMBL" id="LNIX01000020">
    <property type="protein sequence ID" value="OXA44177.1"/>
    <property type="molecule type" value="Genomic_DNA"/>
</dbReference>
<evidence type="ECO:0000259" key="3">
    <source>
        <dbReference type="PROSITE" id="PS50213"/>
    </source>
</evidence>
<feature type="signal peptide" evidence="2">
    <location>
        <begin position="1"/>
        <end position="20"/>
    </location>
</feature>
<keyword evidence="2" id="KW-0732">Signal</keyword>
<dbReference type="InterPro" id="IPR050904">
    <property type="entry name" value="Adhesion/Biosynth-related"/>
</dbReference>
<feature type="compositionally biased region" description="Pro residues" evidence="1">
    <location>
        <begin position="274"/>
        <end position="300"/>
    </location>
</feature>
<feature type="region of interest" description="Disordered" evidence="1">
    <location>
        <begin position="259"/>
        <end position="318"/>
    </location>
</feature>
<dbReference type="OrthoDB" id="286301at2759"/>
<dbReference type="InterPro" id="IPR036378">
    <property type="entry name" value="FAS1_dom_sf"/>
</dbReference>
<evidence type="ECO:0000313" key="4">
    <source>
        <dbReference type="EMBL" id="OXA44177.1"/>
    </source>
</evidence>